<name>A0A6A4R535_LUPAL</name>
<gene>
    <name evidence="2" type="ORF">Lalb_Chr01g0011131</name>
</gene>
<sequence>MVKQATILTILSNLYPNHGSLISWISIILFCMVNSMSLFICINLWVFEILFIQTMFFFRINLYMLSNRLLVSRINDLLNMSPP</sequence>
<protein>
    <submittedName>
        <fullName evidence="2">Uncharacterized protein</fullName>
    </submittedName>
</protein>
<evidence type="ECO:0000313" key="2">
    <source>
        <dbReference type="EMBL" id="KAE9621200.1"/>
    </source>
</evidence>
<keyword evidence="1" id="KW-0812">Transmembrane</keyword>
<feature type="transmembrane region" description="Helical" evidence="1">
    <location>
        <begin position="51"/>
        <end position="71"/>
    </location>
</feature>
<dbReference type="Proteomes" id="UP000447434">
    <property type="component" value="Chromosome 1"/>
</dbReference>
<comment type="caution">
    <text evidence="2">The sequence shown here is derived from an EMBL/GenBank/DDBJ whole genome shotgun (WGS) entry which is preliminary data.</text>
</comment>
<organism evidence="2 3">
    <name type="scientific">Lupinus albus</name>
    <name type="common">White lupine</name>
    <name type="synonym">Lupinus termis</name>
    <dbReference type="NCBI Taxonomy" id="3870"/>
    <lineage>
        <taxon>Eukaryota</taxon>
        <taxon>Viridiplantae</taxon>
        <taxon>Streptophyta</taxon>
        <taxon>Embryophyta</taxon>
        <taxon>Tracheophyta</taxon>
        <taxon>Spermatophyta</taxon>
        <taxon>Magnoliopsida</taxon>
        <taxon>eudicotyledons</taxon>
        <taxon>Gunneridae</taxon>
        <taxon>Pentapetalae</taxon>
        <taxon>rosids</taxon>
        <taxon>fabids</taxon>
        <taxon>Fabales</taxon>
        <taxon>Fabaceae</taxon>
        <taxon>Papilionoideae</taxon>
        <taxon>50 kb inversion clade</taxon>
        <taxon>genistoids sensu lato</taxon>
        <taxon>core genistoids</taxon>
        <taxon>Genisteae</taxon>
        <taxon>Lupinus</taxon>
    </lineage>
</organism>
<evidence type="ECO:0000313" key="3">
    <source>
        <dbReference type="Proteomes" id="UP000447434"/>
    </source>
</evidence>
<accession>A0A6A4R535</accession>
<dbReference type="EMBL" id="WOCE01000001">
    <property type="protein sequence ID" value="KAE9621200.1"/>
    <property type="molecule type" value="Genomic_DNA"/>
</dbReference>
<keyword evidence="1" id="KW-0472">Membrane</keyword>
<dbReference type="AlphaFoldDB" id="A0A6A4R535"/>
<proteinExistence type="predicted"/>
<keyword evidence="1" id="KW-1133">Transmembrane helix</keyword>
<reference evidence="3" key="1">
    <citation type="journal article" date="2020" name="Nat. Commun.">
        <title>Genome sequence of the cluster root forming white lupin.</title>
        <authorList>
            <person name="Hufnagel B."/>
            <person name="Marques A."/>
            <person name="Soriano A."/>
            <person name="Marques L."/>
            <person name="Divol F."/>
            <person name="Doumas P."/>
            <person name="Sallet E."/>
            <person name="Mancinotti D."/>
            <person name="Carrere S."/>
            <person name="Marande W."/>
            <person name="Arribat S."/>
            <person name="Keller J."/>
            <person name="Huneau C."/>
            <person name="Blein T."/>
            <person name="Aime D."/>
            <person name="Laguerre M."/>
            <person name="Taylor J."/>
            <person name="Schubert V."/>
            <person name="Nelson M."/>
            <person name="Geu-Flores F."/>
            <person name="Crespi M."/>
            <person name="Gallardo-Guerrero K."/>
            <person name="Delaux P.-M."/>
            <person name="Salse J."/>
            <person name="Berges H."/>
            <person name="Guyot R."/>
            <person name="Gouzy J."/>
            <person name="Peret B."/>
        </authorList>
    </citation>
    <scope>NUCLEOTIDE SEQUENCE [LARGE SCALE GENOMIC DNA]</scope>
    <source>
        <strain evidence="3">cv. Amiga</strain>
    </source>
</reference>
<evidence type="ECO:0000256" key="1">
    <source>
        <dbReference type="SAM" id="Phobius"/>
    </source>
</evidence>
<keyword evidence="3" id="KW-1185">Reference proteome</keyword>
<feature type="transmembrane region" description="Helical" evidence="1">
    <location>
        <begin position="21"/>
        <end position="45"/>
    </location>
</feature>